<feature type="region of interest" description="Disordered" evidence="1">
    <location>
        <begin position="125"/>
        <end position="151"/>
    </location>
</feature>
<dbReference type="AlphaFoldDB" id="A0ABD5T918"/>
<dbReference type="EMBL" id="JBHSWX010000012">
    <property type="protein sequence ID" value="MFC6785751.1"/>
    <property type="molecule type" value="Genomic_DNA"/>
</dbReference>
<evidence type="ECO:0000256" key="1">
    <source>
        <dbReference type="SAM" id="MobiDB-lite"/>
    </source>
</evidence>
<name>A0ABD5T918_9EURY</name>
<dbReference type="Proteomes" id="UP001596443">
    <property type="component" value="Unassembled WGS sequence"/>
</dbReference>
<keyword evidence="4" id="KW-1185">Reference proteome</keyword>
<evidence type="ECO:0000313" key="4">
    <source>
        <dbReference type="Proteomes" id="UP001596443"/>
    </source>
</evidence>
<dbReference type="InterPro" id="IPR000601">
    <property type="entry name" value="PKD_dom"/>
</dbReference>
<evidence type="ECO:0000313" key="3">
    <source>
        <dbReference type="EMBL" id="MFC6785751.1"/>
    </source>
</evidence>
<dbReference type="Pfam" id="PF00801">
    <property type="entry name" value="PKD"/>
    <property type="match status" value="1"/>
</dbReference>
<dbReference type="CDD" id="cd00146">
    <property type="entry name" value="PKD"/>
    <property type="match status" value="1"/>
</dbReference>
<dbReference type="Pfam" id="PF18911">
    <property type="entry name" value="PKD_4"/>
    <property type="match status" value="1"/>
</dbReference>
<protein>
    <submittedName>
        <fullName evidence="3">PKD domain-containing protein</fullName>
    </submittedName>
</protein>
<sequence length="908" mass="100475">MRRVSLVIAALLVAAVVPGSVTAHEAAENEPPLADAGLDQEVERGTVVWLDGGGSLDPDGDIVASEWSIRTPDGREINPNAPTAMSTTFTASTVGRYEVTLTVTDDHGVDRSDTLYVDVAARGEVAAGTESNESKPQPNEPPTGDIEGRDSVARGETATFTADVYDPDGEITSYAWSDGRSTREVDRTVDLPAGETFAFSVRVTDDDGATATFRKSVRVLAPGDGTNAGSTTADSNNEAPTARIDGPDRVASGHDATFILRGSDPDGSLVRRLWPDRSENGAVVDLAFTETGTHTLRGVVVDDDGARTTAMKTVEVYDEGPPVVSIDGPDSATAGSTQEYTLEAYDPDGGELTITWDPGQTQLERESSRFVNNVGIEGNLGETMEISATVTDDEGNTVTAVKETEVETQTSFGTGESVPHISEISWRYATDDTKQTPETDSVELSTYEFFATVTHEEPKIVRATWRVNDTNRAVIVDTLGRFSGTRDTEIRHIFVSEHGGKVTREVSLSAVDADGDRGEQKWISRVHSVQTHDDIVFYAMKSGVPARKTSLEVEPGDQVEFTVGSNQNYRLAFGDGNAARGSGTSVLRNVEIAHTYDDPGTYKARLISTQGPNGEALKTIDINVRPKTYTEYWYESTTNTIERVISEERPSEKSWFKKSIYDSGTYFTGRTISVRADAGRPSMVGDNWISTETSVEQRSRRVTRIKRSDPDGSGDDWELVERNVRTEERTYYEDKSRWLSSRFRRTGWSFTGETRTERVVVGDGHNHDRDRHSRTTRTCTNWDLDPSPYGGFSRECSNWNYDTNIWYTGHDHSGYTYYDIDYLYKTEIERTRTVQYHEYASEREFTITTETFAETDSWTEWLWEREGNTVRQEHSLTKPETGSYIPGTLQTVEVRCGSTESHHDSVMC</sequence>
<dbReference type="RefSeq" id="WP_390214740.1">
    <property type="nucleotide sequence ID" value="NZ_JBHSWX010000012.1"/>
</dbReference>
<gene>
    <name evidence="3" type="ORF">ACFQFD_07125</name>
</gene>
<reference evidence="3 4" key="1">
    <citation type="journal article" date="2019" name="Int. J. Syst. Evol. Microbiol.">
        <title>The Global Catalogue of Microorganisms (GCM) 10K type strain sequencing project: providing services to taxonomists for standard genome sequencing and annotation.</title>
        <authorList>
            <consortium name="The Broad Institute Genomics Platform"/>
            <consortium name="The Broad Institute Genome Sequencing Center for Infectious Disease"/>
            <person name="Wu L."/>
            <person name="Ma J."/>
        </authorList>
    </citation>
    <scope>NUCLEOTIDE SEQUENCE [LARGE SCALE GENOMIC DNA]</scope>
    <source>
        <strain evidence="3 4">SYNS20</strain>
    </source>
</reference>
<dbReference type="SMART" id="SM00089">
    <property type="entry name" value="PKD"/>
    <property type="match status" value="4"/>
</dbReference>
<dbReference type="InterPro" id="IPR035986">
    <property type="entry name" value="PKD_dom_sf"/>
</dbReference>
<organism evidence="3 4">
    <name type="scientific">Halobaculum halobium</name>
    <dbReference type="NCBI Taxonomy" id="3032281"/>
    <lineage>
        <taxon>Archaea</taxon>
        <taxon>Methanobacteriati</taxon>
        <taxon>Methanobacteriota</taxon>
        <taxon>Stenosarchaea group</taxon>
        <taxon>Halobacteria</taxon>
        <taxon>Halobacteriales</taxon>
        <taxon>Haloferacaceae</taxon>
        <taxon>Halobaculum</taxon>
    </lineage>
</organism>
<dbReference type="InterPro" id="IPR013783">
    <property type="entry name" value="Ig-like_fold"/>
</dbReference>
<comment type="caution">
    <text evidence="3">The sequence shown here is derived from an EMBL/GenBank/DDBJ whole genome shotgun (WGS) entry which is preliminary data.</text>
</comment>
<evidence type="ECO:0000259" key="2">
    <source>
        <dbReference type="PROSITE" id="PS50093"/>
    </source>
</evidence>
<accession>A0ABD5T918</accession>
<proteinExistence type="predicted"/>
<dbReference type="InterPro" id="IPR022409">
    <property type="entry name" value="PKD/Chitinase_dom"/>
</dbReference>
<dbReference type="PROSITE" id="PS50093">
    <property type="entry name" value="PKD"/>
    <property type="match status" value="1"/>
</dbReference>
<dbReference type="SUPFAM" id="SSF49299">
    <property type="entry name" value="PKD domain"/>
    <property type="match status" value="3"/>
</dbReference>
<feature type="domain" description="PKD" evidence="2">
    <location>
        <begin position="564"/>
        <end position="624"/>
    </location>
</feature>
<dbReference type="Gene3D" id="2.60.40.10">
    <property type="entry name" value="Immunoglobulins"/>
    <property type="match status" value="5"/>
</dbReference>